<gene>
    <name evidence="4" type="primary">Dmoj\GI22354</name>
    <name evidence="4" type="ORF">Dmoj_GI22354</name>
</gene>
<feature type="domain" description="GST C-terminal" evidence="3">
    <location>
        <begin position="86"/>
        <end position="207"/>
    </location>
</feature>
<dbReference type="SFLD" id="SFLDG00358">
    <property type="entry name" value="Main_(cytGST)"/>
    <property type="match status" value="2"/>
</dbReference>
<keyword evidence="5" id="KW-1185">Reference proteome</keyword>
<dbReference type="SFLD" id="SFLDG01153">
    <property type="entry name" value="Main.4:_Theta-like"/>
    <property type="match status" value="2"/>
</dbReference>
<dbReference type="PANTHER" id="PTHR43969">
    <property type="entry name" value="GLUTATHIONE S TRANSFERASE D10, ISOFORM A-RELATED"/>
    <property type="match status" value="1"/>
</dbReference>
<feature type="domain" description="GST N-terminal" evidence="2">
    <location>
        <begin position="1"/>
        <end position="80"/>
    </location>
</feature>
<evidence type="ECO:0000313" key="4">
    <source>
        <dbReference type="EMBL" id="EDW16203.2"/>
    </source>
</evidence>
<dbReference type="CDD" id="cd03045">
    <property type="entry name" value="GST_N_Delta_Epsilon"/>
    <property type="match status" value="2"/>
</dbReference>
<dbReference type="OrthoDB" id="2309723at2759"/>
<dbReference type="InterPro" id="IPR036282">
    <property type="entry name" value="Glutathione-S-Trfase_C_sf"/>
</dbReference>
<feature type="domain" description="GST N-terminal" evidence="2">
    <location>
        <begin position="231"/>
        <end position="313"/>
    </location>
</feature>
<dbReference type="SUPFAM" id="SSF52833">
    <property type="entry name" value="Thioredoxin-like"/>
    <property type="match status" value="2"/>
</dbReference>
<dbReference type="FunFam" id="3.40.30.10:FF:000034">
    <property type="entry name" value="glutathione S-transferase 1"/>
    <property type="match status" value="2"/>
</dbReference>
<dbReference type="AlphaFoldDB" id="B4K5W6"/>
<dbReference type="Pfam" id="PF02798">
    <property type="entry name" value="GST_N"/>
    <property type="match status" value="2"/>
</dbReference>
<dbReference type="Proteomes" id="UP000009192">
    <property type="component" value="Unassembled WGS sequence"/>
</dbReference>
<dbReference type="InterPro" id="IPR004045">
    <property type="entry name" value="Glutathione_S-Trfase_N"/>
</dbReference>
<dbReference type="GO" id="GO:0004364">
    <property type="term" value="F:glutathione transferase activity"/>
    <property type="evidence" value="ECO:0007669"/>
    <property type="project" value="TreeGrafter"/>
</dbReference>
<protein>
    <recommendedName>
        <fullName evidence="6">Glutathione S-transferase D1</fullName>
    </recommendedName>
</protein>
<dbReference type="InParanoid" id="B4K5W6"/>
<dbReference type="PROSITE" id="PS50405">
    <property type="entry name" value="GST_CTER"/>
    <property type="match status" value="2"/>
</dbReference>
<dbReference type="SFLD" id="SFLDS00019">
    <property type="entry name" value="Glutathione_Transferase_(cytos"/>
    <property type="match status" value="2"/>
</dbReference>
<evidence type="ECO:0008006" key="6">
    <source>
        <dbReference type="Google" id="ProtNLM"/>
    </source>
</evidence>
<dbReference type="InterPro" id="IPR036249">
    <property type="entry name" value="Thioredoxin-like_sf"/>
</dbReference>
<dbReference type="GO" id="GO:0006749">
    <property type="term" value="P:glutathione metabolic process"/>
    <property type="evidence" value="ECO:0007669"/>
    <property type="project" value="TreeGrafter"/>
</dbReference>
<dbReference type="InterPro" id="IPR004046">
    <property type="entry name" value="GST_C"/>
</dbReference>
<dbReference type="PANTHER" id="PTHR43969:SF9">
    <property type="entry name" value="GLUTATHIONE S TRANSFERASE D10, ISOFORM A-RELATED"/>
    <property type="match status" value="1"/>
</dbReference>
<dbReference type="InterPro" id="IPR010987">
    <property type="entry name" value="Glutathione-S-Trfase_C-like"/>
</dbReference>
<dbReference type="InterPro" id="IPR040079">
    <property type="entry name" value="Glutathione_S-Trfase"/>
</dbReference>
<comment type="subunit">
    <text evidence="1">Homodimer.</text>
</comment>
<organism evidence="4 5">
    <name type="scientific">Drosophila mojavensis</name>
    <name type="common">Fruit fly</name>
    <dbReference type="NCBI Taxonomy" id="7230"/>
    <lineage>
        <taxon>Eukaryota</taxon>
        <taxon>Metazoa</taxon>
        <taxon>Ecdysozoa</taxon>
        <taxon>Arthropoda</taxon>
        <taxon>Hexapoda</taxon>
        <taxon>Insecta</taxon>
        <taxon>Pterygota</taxon>
        <taxon>Neoptera</taxon>
        <taxon>Endopterygota</taxon>
        <taxon>Diptera</taxon>
        <taxon>Brachycera</taxon>
        <taxon>Muscomorpha</taxon>
        <taxon>Ephydroidea</taxon>
        <taxon>Drosophilidae</taxon>
        <taxon>Drosophila</taxon>
    </lineage>
</organism>
<evidence type="ECO:0000256" key="1">
    <source>
        <dbReference type="ARBA" id="ARBA00011738"/>
    </source>
</evidence>
<proteinExistence type="predicted"/>
<accession>B4K5W6</accession>
<sequence>MDFYYLPGSAPCRSVIMVAKAVGVELNKKLLNLQAGEQLKPEFVKINPQHTIPTLVDNGFALWESRAILVYLVEKYGKTDSLYPKCPKKRALINQRLYFDMGTLYQSFANYYYPQIFAKAPADPELFKKIETAFDFLNTFLEGQTYVAGDSLTVADIAILATVSTFDVAEFDISKYENVSKWYENAKKVTPGWDENWAGCLEFKKFFDLTALDEYEYDYVLVLYYIIALAIAMDLYYRPGSAPCRAVIMTAKAIGIEFDKLIFINTRAGDQFKPEFLKVNPQHTIPTLVDNGFALWESRAIMVYLAERYGKGTPLYPPNIEQRALINQRLYFDMGTLYKSFADYYYPQIFQQQAPNEEQHKKIETAFELLDGFLADRSYVAGDWLTLADISILASVSSFDVAGFDLRRYGNVARWYELAKVNTPGWHANWAGCLEFQKYFQK</sequence>
<evidence type="ECO:0000259" key="2">
    <source>
        <dbReference type="PROSITE" id="PS50404"/>
    </source>
</evidence>
<dbReference type="SMR" id="B4K5W6"/>
<dbReference type="Gene3D" id="3.40.30.10">
    <property type="entry name" value="Glutaredoxin"/>
    <property type="match status" value="2"/>
</dbReference>
<feature type="domain" description="GST C-terminal" evidence="3">
    <location>
        <begin position="319"/>
        <end position="440"/>
    </location>
</feature>
<dbReference type="eggNOG" id="KOG0867">
    <property type="taxonomic scope" value="Eukaryota"/>
</dbReference>
<dbReference type="KEGG" id="dmo:Dmoj_GI22354"/>
<dbReference type="FunFam" id="1.20.1050.10:FF:000007">
    <property type="entry name" value="Glutathione S-transferase 1-1"/>
    <property type="match status" value="2"/>
</dbReference>
<dbReference type="PROSITE" id="PS50404">
    <property type="entry name" value="GST_NTER"/>
    <property type="match status" value="2"/>
</dbReference>
<dbReference type="Gene3D" id="1.20.1050.10">
    <property type="match status" value="2"/>
</dbReference>
<evidence type="ECO:0000259" key="3">
    <source>
        <dbReference type="PROSITE" id="PS50405"/>
    </source>
</evidence>
<dbReference type="Pfam" id="PF13410">
    <property type="entry name" value="GST_C_2"/>
    <property type="match status" value="1"/>
</dbReference>
<dbReference type="CDD" id="cd03177">
    <property type="entry name" value="GST_C_Delta_Epsilon"/>
    <property type="match status" value="2"/>
</dbReference>
<evidence type="ECO:0000313" key="5">
    <source>
        <dbReference type="Proteomes" id="UP000009192"/>
    </source>
</evidence>
<dbReference type="HOGENOM" id="CLU_011226_2_1_1"/>
<reference evidence="4 5" key="1">
    <citation type="journal article" date="2007" name="Nature">
        <title>Evolution of genes and genomes on the Drosophila phylogeny.</title>
        <authorList>
            <consortium name="Drosophila 12 Genomes Consortium"/>
            <person name="Clark A.G."/>
            <person name="Eisen M.B."/>
            <person name="Smith D.R."/>
            <person name="Bergman C.M."/>
            <person name="Oliver B."/>
            <person name="Markow T.A."/>
            <person name="Kaufman T.C."/>
            <person name="Kellis M."/>
            <person name="Gelbart W."/>
            <person name="Iyer V.N."/>
            <person name="Pollard D.A."/>
            <person name="Sackton T.B."/>
            <person name="Larracuente A.M."/>
            <person name="Singh N.D."/>
            <person name="Abad J.P."/>
            <person name="Abt D.N."/>
            <person name="Adryan B."/>
            <person name="Aguade M."/>
            <person name="Akashi H."/>
            <person name="Anderson W.W."/>
            <person name="Aquadro C.F."/>
            <person name="Ardell D.H."/>
            <person name="Arguello R."/>
            <person name="Artieri C.G."/>
            <person name="Barbash D.A."/>
            <person name="Barker D."/>
            <person name="Barsanti P."/>
            <person name="Batterham P."/>
            <person name="Batzoglou S."/>
            <person name="Begun D."/>
            <person name="Bhutkar A."/>
            <person name="Blanco E."/>
            <person name="Bosak S.A."/>
            <person name="Bradley R.K."/>
            <person name="Brand A.D."/>
            <person name="Brent M.R."/>
            <person name="Brooks A.N."/>
            <person name="Brown R.H."/>
            <person name="Butlin R.K."/>
            <person name="Caggese C."/>
            <person name="Calvi B.R."/>
            <person name="Bernardo de Carvalho A."/>
            <person name="Caspi A."/>
            <person name="Castrezana S."/>
            <person name="Celniker S.E."/>
            <person name="Chang J.L."/>
            <person name="Chapple C."/>
            <person name="Chatterji S."/>
            <person name="Chinwalla A."/>
            <person name="Civetta A."/>
            <person name="Clifton S.W."/>
            <person name="Comeron J.M."/>
            <person name="Costello J.C."/>
            <person name="Coyne J.A."/>
            <person name="Daub J."/>
            <person name="David R.G."/>
            <person name="Delcher A.L."/>
            <person name="Delehaunty K."/>
            <person name="Do C.B."/>
            <person name="Ebling H."/>
            <person name="Edwards K."/>
            <person name="Eickbush T."/>
            <person name="Evans J.D."/>
            <person name="Filipski A."/>
            <person name="Findeiss S."/>
            <person name="Freyhult E."/>
            <person name="Fulton L."/>
            <person name="Fulton R."/>
            <person name="Garcia A.C."/>
            <person name="Gardiner A."/>
            <person name="Garfield D.A."/>
            <person name="Garvin B.E."/>
            <person name="Gibson G."/>
            <person name="Gilbert D."/>
            <person name="Gnerre S."/>
            <person name="Godfrey J."/>
            <person name="Good R."/>
            <person name="Gotea V."/>
            <person name="Gravely B."/>
            <person name="Greenberg A.J."/>
            <person name="Griffiths-Jones S."/>
            <person name="Gross S."/>
            <person name="Guigo R."/>
            <person name="Gustafson E.A."/>
            <person name="Haerty W."/>
            <person name="Hahn M.W."/>
            <person name="Halligan D.L."/>
            <person name="Halpern A.L."/>
            <person name="Halter G.M."/>
            <person name="Han M.V."/>
            <person name="Heger A."/>
            <person name="Hillier L."/>
            <person name="Hinrichs A.S."/>
            <person name="Holmes I."/>
            <person name="Hoskins R.A."/>
            <person name="Hubisz M.J."/>
            <person name="Hultmark D."/>
            <person name="Huntley M.A."/>
            <person name="Jaffe D.B."/>
            <person name="Jagadeeshan S."/>
            <person name="Jeck W.R."/>
            <person name="Johnson J."/>
            <person name="Jones C.D."/>
            <person name="Jordan W.C."/>
            <person name="Karpen G.H."/>
            <person name="Kataoka E."/>
            <person name="Keightley P.D."/>
            <person name="Kheradpour P."/>
            <person name="Kirkness E.F."/>
            <person name="Koerich L.B."/>
            <person name="Kristiansen K."/>
            <person name="Kudrna D."/>
            <person name="Kulathinal R.J."/>
            <person name="Kumar S."/>
            <person name="Kwok R."/>
            <person name="Lander E."/>
            <person name="Langley C.H."/>
            <person name="Lapoint R."/>
            <person name="Lazzaro B.P."/>
            <person name="Lee S.J."/>
            <person name="Levesque L."/>
            <person name="Li R."/>
            <person name="Lin C.F."/>
            <person name="Lin M.F."/>
            <person name="Lindblad-Toh K."/>
            <person name="Llopart A."/>
            <person name="Long M."/>
            <person name="Low L."/>
            <person name="Lozovsky E."/>
            <person name="Lu J."/>
            <person name="Luo M."/>
            <person name="Machado C.A."/>
            <person name="Makalowski W."/>
            <person name="Marzo M."/>
            <person name="Matsuda M."/>
            <person name="Matzkin L."/>
            <person name="McAllister B."/>
            <person name="McBride C.S."/>
            <person name="McKernan B."/>
            <person name="McKernan K."/>
            <person name="Mendez-Lago M."/>
            <person name="Minx P."/>
            <person name="Mollenhauer M.U."/>
            <person name="Montooth K."/>
            <person name="Mount S.M."/>
            <person name="Mu X."/>
            <person name="Myers E."/>
            <person name="Negre B."/>
            <person name="Newfeld S."/>
            <person name="Nielsen R."/>
            <person name="Noor M.A."/>
            <person name="O'Grady P."/>
            <person name="Pachter L."/>
            <person name="Papaceit M."/>
            <person name="Parisi M.J."/>
            <person name="Parisi M."/>
            <person name="Parts L."/>
            <person name="Pedersen J.S."/>
            <person name="Pesole G."/>
            <person name="Phillippy A.M."/>
            <person name="Ponting C.P."/>
            <person name="Pop M."/>
            <person name="Porcelli D."/>
            <person name="Powell J.R."/>
            <person name="Prohaska S."/>
            <person name="Pruitt K."/>
            <person name="Puig M."/>
            <person name="Quesneville H."/>
            <person name="Ram K.R."/>
            <person name="Rand D."/>
            <person name="Rasmussen M.D."/>
            <person name="Reed L.K."/>
            <person name="Reenan R."/>
            <person name="Reily A."/>
            <person name="Remington K.A."/>
            <person name="Rieger T.T."/>
            <person name="Ritchie M.G."/>
            <person name="Robin C."/>
            <person name="Rogers Y.H."/>
            <person name="Rohde C."/>
            <person name="Rozas J."/>
            <person name="Rubenfield M.J."/>
            <person name="Ruiz A."/>
            <person name="Russo S."/>
            <person name="Salzberg S.L."/>
            <person name="Sanchez-Gracia A."/>
            <person name="Saranga D.J."/>
            <person name="Sato H."/>
            <person name="Schaeffer S.W."/>
            <person name="Schatz M.C."/>
            <person name="Schlenke T."/>
            <person name="Schwartz R."/>
            <person name="Segarra C."/>
            <person name="Singh R.S."/>
            <person name="Sirot L."/>
            <person name="Sirota M."/>
            <person name="Sisneros N.B."/>
            <person name="Smith C.D."/>
            <person name="Smith T.F."/>
            <person name="Spieth J."/>
            <person name="Stage D.E."/>
            <person name="Stark A."/>
            <person name="Stephan W."/>
            <person name="Strausberg R.L."/>
            <person name="Strempel S."/>
            <person name="Sturgill D."/>
            <person name="Sutton G."/>
            <person name="Sutton G.G."/>
            <person name="Tao W."/>
            <person name="Teichmann S."/>
            <person name="Tobari Y.N."/>
            <person name="Tomimura Y."/>
            <person name="Tsolas J.M."/>
            <person name="Valente V.L."/>
            <person name="Venter E."/>
            <person name="Venter J.C."/>
            <person name="Vicario S."/>
            <person name="Vieira F.G."/>
            <person name="Vilella A.J."/>
            <person name="Villasante A."/>
            <person name="Walenz B."/>
            <person name="Wang J."/>
            <person name="Wasserman M."/>
            <person name="Watts T."/>
            <person name="Wilson D."/>
            <person name="Wilson R.K."/>
            <person name="Wing R.A."/>
            <person name="Wolfner M.F."/>
            <person name="Wong A."/>
            <person name="Wong G.K."/>
            <person name="Wu C.I."/>
            <person name="Wu G."/>
            <person name="Yamamoto D."/>
            <person name="Yang H.P."/>
            <person name="Yang S.P."/>
            <person name="Yorke J.A."/>
            <person name="Yoshida K."/>
            <person name="Zdobnov E."/>
            <person name="Zhang P."/>
            <person name="Zhang Y."/>
            <person name="Zimin A.V."/>
            <person name="Baldwin J."/>
            <person name="Abdouelleil A."/>
            <person name="Abdulkadir J."/>
            <person name="Abebe A."/>
            <person name="Abera B."/>
            <person name="Abreu J."/>
            <person name="Acer S.C."/>
            <person name="Aftuck L."/>
            <person name="Alexander A."/>
            <person name="An P."/>
            <person name="Anderson E."/>
            <person name="Anderson S."/>
            <person name="Arachi H."/>
            <person name="Azer M."/>
            <person name="Bachantsang P."/>
            <person name="Barry A."/>
            <person name="Bayul T."/>
            <person name="Berlin A."/>
            <person name="Bessette D."/>
            <person name="Bloom T."/>
            <person name="Blye J."/>
            <person name="Boguslavskiy L."/>
            <person name="Bonnet C."/>
            <person name="Boukhgalter B."/>
            <person name="Bourzgui I."/>
            <person name="Brown A."/>
            <person name="Cahill P."/>
            <person name="Channer S."/>
            <person name="Cheshatsang Y."/>
            <person name="Chuda L."/>
            <person name="Citroen M."/>
            <person name="Collymore A."/>
            <person name="Cooke P."/>
            <person name="Costello M."/>
            <person name="D'Aco K."/>
            <person name="Daza R."/>
            <person name="De Haan G."/>
            <person name="DeGray S."/>
            <person name="DeMaso C."/>
            <person name="Dhargay N."/>
            <person name="Dooley K."/>
            <person name="Dooley E."/>
            <person name="Doricent M."/>
            <person name="Dorje P."/>
            <person name="Dorjee K."/>
            <person name="Dupes A."/>
            <person name="Elong R."/>
            <person name="Falk J."/>
            <person name="Farina A."/>
            <person name="Faro S."/>
            <person name="Ferguson D."/>
            <person name="Fisher S."/>
            <person name="Foley C.D."/>
            <person name="Franke A."/>
            <person name="Friedrich D."/>
            <person name="Gadbois L."/>
            <person name="Gearin G."/>
            <person name="Gearin C.R."/>
            <person name="Giannoukos G."/>
            <person name="Goode T."/>
            <person name="Graham J."/>
            <person name="Grandbois E."/>
            <person name="Grewal S."/>
            <person name="Gyaltsen K."/>
            <person name="Hafez N."/>
            <person name="Hagos B."/>
            <person name="Hall J."/>
            <person name="Henson C."/>
            <person name="Hollinger A."/>
            <person name="Honan T."/>
            <person name="Huard M.D."/>
            <person name="Hughes L."/>
            <person name="Hurhula B."/>
            <person name="Husby M.E."/>
            <person name="Kamat A."/>
            <person name="Kanga B."/>
            <person name="Kashin S."/>
            <person name="Khazanovich D."/>
            <person name="Kisner P."/>
            <person name="Lance K."/>
            <person name="Lara M."/>
            <person name="Lee W."/>
            <person name="Lennon N."/>
            <person name="Letendre F."/>
            <person name="LeVine R."/>
            <person name="Lipovsky A."/>
            <person name="Liu X."/>
            <person name="Liu J."/>
            <person name="Liu S."/>
            <person name="Lokyitsang T."/>
            <person name="Lokyitsang Y."/>
            <person name="Lubonja R."/>
            <person name="Lui A."/>
            <person name="MacDonald P."/>
            <person name="Magnisalis V."/>
            <person name="Maru K."/>
            <person name="Matthews C."/>
            <person name="McCusker W."/>
            <person name="McDonough S."/>
            <person name="Mehta T."/>
            <person name="Meldrim J."/>
            <person name="Meneus L."/>
            <person name="Mihai O."/>
            <person name="Mihalev A."/>
            <person name="Mihova T."/>
            <person name="Mittelman R."/>
            <person name="Mlenga V."/>
            <person name="Montmayeur A."/>
            <person name="Mulrain L."/>
            <person name="Navidi A."/>
            <person name="Naylor J."/>
            <person name="Negash T."/>
            <person name="Nguyen T."/>
            <person name="Nguyen N."/>
            <person name="Nicol R."/>
            <person name="Norbu C."/>
            <person name="Norbu N."/>
            <person name="Novod N."/>
            <person name="O'Neill B."/>
            <person name="Osman S."/>
            <person name="Markiewicz E."/>
            <person name="Oyono O.L."/>
            <person name="Patti C."/>
            <person name="Phunkhang P."/>
            <person name="Pierre F."/>
            <person name="Priest M."/>
            <person name="Raghuraman S."/>
            <person name="Rege F."/>
            <person name="Reyes R."/>
            <person name="Rise C."/>
            <person name="Rogov P."/>
            <person name="Ross K."/>
            <person name="Ryan E."/>
            <person name="Settipalli S."/>
            <person name="Shea T."/>
            <person name="Sherpa N."/>
            <person name="Shi L."/>
            <person name="Shih D."/>
            <person name="Sparrow T."/>
            <person name="Spaulding J."/>
            <person name="Stalker J."/>
            <person name="Stange-Thomann N."/>
            <person name="Stavropoulos S."/>
            <person name="Stone C."/>
            <person name="Strader C."/>
            <person name="Tesfaye S."/>
            <person name="Thomson T."/>
            <person name="Thoulutsang Y."/>
            <person name="Thoulutsang D."/>
            <person name="Topham K."/>
            <person name="Topping I."/>
            <person name="Tsamla T."/>
            <person name="Vassiliev H."/>
            <person name="Vo A."/>
            <person name="Wangchuk T."/>
            <person name="Wangdi T."/>
            <person name="Weiand M."/>
            <person name="Wilkinson J."/>
            <person name="Wilson A."/>
            <person name="Yadav S."/>
            <person name="Young G."/>
            <person name="Yu Q."/>
            <person name="Zembek L."/>
            <person name="Zhong D."/>
            <person name="Zimmer A."/>
            <person name="Zwirko Z."/>
            <person name="Jaffe D.B."/>
            <person name="Alvarez P."/>
            <person name="Brockman W."/>
            <person name="Butler J."/>
            <person name="Chin C."/>
            <person name="Gnerre S."/>
            <person name="Grabherr M."/>
            <person name="Kleber M."/>
            <person name="Mauceli E."/>
            <person name="MacCallum I."/>
        </authorList>
    </citation>
    <scope>NUCLEOTIDE SEQUENCE [LARGE SCALE GENOMIC DNA]</scope>
    <source>
        <strain evidence="5">Tucson 15081-1352.22</strain>
    </source>
</reference>
<name>B4K5W6_DROMO</name>
<dbReference type="Pfam" id="PF00043">
    <property type="entry name" value="GST_C"/>
    <property type="match status" value="1"/>
</dbReference>
<dbReference type="SUPFAM" id="SSF47616">
    <property type="entry name" value="GST C-terminal domain-like"/>
    <property type="match status" value="2"/>
</dbReference>
<dbReference type="EMBL" id="CH933806">
    <property type="protein sequence ID" value="EDW16203.2"/>
    <property type="molecule type" value="Genomic_DNA"/>
</dbReference>